<evidence type="ECO:0000313" key="1">
    <source>
        <dbReference type="EMBL" id="MFC4739028.1"/>
    </source>
</evidence>
<gene>
    <name evidence="1" type="ORF">ACFO3U_03385</name>
</gene>
<dbReference type="EMBL" id="JBHSGW010000002">
    <property type="protein sequence ID" value="MFC4739028.1"/>
    <property type="molecule type" value="Genomic_DNA"/>
</dbReference>
<dbReference type="RefSeq" id="WP_379738325.1">
    <property type="nucleotide sequence ID" value="NZ_JBHSGW010000002.1"/>
</dbReference>
<evidence type="ECO:0000313" key="2">
    <source>
        <dbReference type="Proteomes" id="UP001595885"/>
    </source>
</evidence>
<sequence>MYRRKDTLVNYKKAIKDKFKAEQKGIYASFLLNPSRALLRDLCVQRLKNNPSKEDLKTFSLFFGFEFEVTSLNKLKVQTDKFRPIETFLKGETDLSNKEGINLAAILVDYEPRPYLKFEKSNIEVEPDDLNETEEIKPDKDKIDTTDLIDKPNIGLKKKIGIGVLSVLTLFSVGYTTKEIVFPTKECMQWQKDHYELVDCDIKGLMSFSETIPIDAHQLQLKKIKVDTNTIFFRGNEPVIFYCKVNGELQYFNQLGNHPETGKALKPISHYIINKYIKNIED</sequence>
<keyword evidence="2" id="KW-1185">Reference proteome</keyword>
<dbReference type="Proteomes" id="UP001595885">
    <property type="component" value="Unassembled WGS sequence"/>
</dbReference>
<accession>A0ABV9P085</accession>
<organism evidence="1 2">
    <name type="scientific">Flavobacterium ponti</name>
    <dbReference type="NCBI Taxonomy" id="665133"/>
    <lineage>
        <taxon>Bacteria</taxon>
        <taxon>Pseudomonadati</taxon>
        <taxon>Bacteroidota</taxon>
        <taxon>Flavobacteriia</taxon>
        <taxon>Flavobacteriales</taxon>
        <taxon>Flavobacteriaceae</taxon>
        <taxon>Flavobacterium</taxon>
    </lineage>
</organism>
<reference evidence="2" key="1">
    <citation type="journal article" date="2019" name="Int. J. Syst. Evol. Microbiol.">
        <title>The Global Catalogue of Microorganisms (GCM) 10K type strain sequencing project: providing services to taxonomists for standard genome sequencing and annotation.</title>
        <authorList>
            <consortium name="The Broad Institute Genomics Platform"/>
            <consortium name="The Broad Institute Genome Sequencing Center for Infectious Disease"/>
            <person name="Wu L."/>
            <person name="Ma J."/>
        </authorList>
    </citation>
    <scope>NUCLEOTIDE SEQUENCE [LARGE SCALE GENOMIC DNA]</scope>
    <source>
        <strain evidence="2">CCUG 50349</strain>
    </source>
</reference>
<proteinExistence type="predicted"/>
<name>A0ABV9P085_9FLAO</name>
<comment type="caution">
    <text evidence="1">The sequence shown here is derived from an EMBL/GenBank/DDBJ whole genome shotgun (WGS) entry which is preliminary data.</text>
</comment>
<protein>
    <submittedName>
        <fullName evidence="1">Uncharacterized protein</fullName>
    </submittedName>
</protein>